<dbReference type="InterPro" id="IPR023828">
    <property type="entry name" value="Peptidase_S8_Ser-AS"/>
</dbReference>
<dbReference type="InterPro" id="IPR005546">
    <property type="entry name" value="Autotransporte_beta"/>
</dbReference>
<organism evidence="6 7">
    <name type="scientific">Campylobacter pinnipediorum subsp. caledonicus</name>
    <dbReference type="NCBI Taxonomy" id="1874362"/>
    <lineage>
        <taxon>Bacteria</taxon>
        <taxon>Pseudomonadati</taxon>
        <taxon>Campylobacterota</taxon>
        <taxon>Epsilonproteobacteria</taxon>
        <taxon>Campylobacterales</taxon>
        <taxon>Campylobacteraceae</taxon>
        <taxon>Campylobacter</taxon>
    </lineage>
</organism>
<dbReference type="NCBIfam" id="TIGR02601">
    <property type="entry name" value="autotrns_rpt"/>
    <property type="match status" value="1"/>
</dbReference>
<dbReference type="PROSITE" id="PS51208">
    <property type="entry name" value="AUTOTRANSPORTER"/>
    <property type="match status" value="1"/>
</dbReference>
<protein>
    <submittedName>
        <fullName evidence="6">Putative autotransporter serine protease</fullName>
    </submittedName>
</protein>
<dbReference type="InterPro" id="IPR013425">
    <property type="entry name" value="Autotrns_rpt"/>
</dbReference>
<keyword evidence="3" id="KW-0378">Hydrolase</keyword>
<proteinExistence type="predicted"/>
<dbReference type="InterPro" id="IPR034061">
    <property type="entry name" value="Peptidases_S8_Autotransporter"/>
</dbReference>
<evidence type="ECO:0000256" key="3">
    <source>
        <dbReference type="ARBA" id="ARBA00022801"/>
    </source>
</evidence>
<keyword evidence="1 6" id="KW-0645">Protease</keyword>
<dbReference type="SMART" id="SM00869">
    <property type="entry name" value="Autotransporter"/>
    <property type="match status" value="1"/>
</dbReference>
<dbReference type="InterPro" id="IPR036709">
    <property type="entry name" value="Autotransporte_beta_dom_sf"/>
</dbReference>
<dbReference type="SUPFAM" id="SSF103515">
    <property type="entry name" value="Autotransporter"/>
    <property type="match status" value="1"/>
</dbReference>
<dbReference type="InterPro" id="IPR036852">
    <property type="entry name" value="Peptidase_S8/S53_dom_sf"/>
</dbReference>
<keyword evidence="2" id="KW-0732">Signal</keyword>
<dbReference type="PROSITE" id="PS00138">
    <property type="entry name" value="SUBTILASE_SER"/>
    <property type="match status" value="1"/>
</dbReference>
<name>A0A1S6U5M9_9BACT</name>
<dbReference type="Gene3D" id="3.40.50.200">
    <property type="entry name" value="Peptidase S8/S53 domain"/>
    <property type="match status" value="1"/>
</dbReference>
<evidence type="ECO:0000313" key="7">
    <source>
        <dbReference type="Proteomes" id="UP000190868"/>
    </source>
</evidence>
<dbReference type="Gene3D" id="2.40.128.130">
    <property type="entry name" value="Autotransporter beta-domain"/>
    <property type="match status" value="1"/>
</dbReference>
<dbReference type="GO" id="GO:0004252">
    <property type="term" value="F:serine-type endopeptidase activity"/>
    <property type="evidence" value="ECO:0007669"/>
    <property type="project" value="InterPro"/>
</dbReference>
<evidence type="ECO:0000313" key="6">
    <source>
        <dbReference type="EMBL" id="AQW87078.1"/>
    </source>
</evidence>
<dbReference type="Pfam" id="PF00082">
    <property type="entry name" value="Peptidase_S8"/>
    <property type="match status" value="1"/>
</dbReference>
<dbReference type="CDD" id="cd04848">
    <property type="entry name" value="Peptidases_S8_Autotransporter_serine_protease_like"/>
    <property type="match status" value="1"/>
</dbReference>
<dbReference type="Pfam" id="PF03797">
    <property type="entry name" value="Autotransporter"/>
    <property type="match status" value="1"/>
</dbReference>
<dbReference type="SUPFAM" id="SSF52743">
    <property type="entry name" value="Subtilisin-like"/>
    <property type="match status" value="1"/>
</dbReference>
<keyword evidence="7" id="KW-1185">Reference proteome</keyword>
<evidence type="ECO:0000256" key="1">
    <source>
        <dbReference type="ARBA" id="ARBA00022670"/>
    </source>
</evidence>
<sequence length="1026" mass="114698">MPEVSAKIYEILVKNIEKRDRLYEVSLKNLGIELAKDNQTKEAYKYLNKYQDEFKYGDYVSQVQTAMDNLFFKLDENNATKLREHYKELMKKYQNADIGKKALLSLMDLNIKERKFKQNLEYAVLVKDLNQTKGIEYLNTSAFELAKEGINQILQDKHNDEKKIMDIGVVDTFFYKSKKFEKPNGTSRIEIVQTNKDPQDKQHHGTMVTHMIVKHNTDSKIFARSAGLSGNRNSLLIGSTENDYRNLHNKGARIFNNSYGLNGTDYGQVNATFPNVAHYAATDSIFIWAAGNEHTNHASPESLYPHLNNDARNGWITVMAVDETGNTSKLASYSNKIGDKGKNWGITARGNWAIELPASECKSGQACIIYGTGTSFSAPVVTAAVANVWTKFPWMDNHLVTMTILSSADKPGHKGEQTESPDATFGWGILNQDRALGGPGRLDKRLLTNKDEKAVLGLFTVDFDYRNYKDTRKLTWNNDMAGDGGIYKKGTGTLYLGGENTYTAITWIKEGTIGVEKSLLNSRITIEKGGTLLAQNDNSRVDIGNGNSYTITNNGGSLNVYGQGLKINGDYISKNQGRIAIDIDKSNLEITGTMDMKDSSYILADVENIYSVIGAQTKTKNIIKAKEIKNYNGDYKISNNVSRYVNLSNFYVDKNRQNIWVEYNRKATVHVLQAAGYVTASSLNTAKNFDTALDELAQTQEQNEISATAVRVMNAHANALPQMIDSLSGEIHASSQNILFNHNLLTNISFSNRVSSLSTINSSGFWYDGIYANSKINTKNYTKAISKTKGNLFGVDSVFGDYIFGIGFVHANADTKFNNDLGNIYMKNKGIMLYSSKDLGYAYILGAGGLNNVSSSVNREVINKRVDSKFDSKVYNLYTEIGVRKNIDNILINPFIANQATRIKRNDFEEKYEFGSLKANSKRYSSNYVILGLRTSLNLQKLNLNSGVFYSYNSNPANFDFEAKVLANGYKDVAVKGVGEPKDKVWFGIGGAYKINQKVSLQANYNLSIENRNKTNLLNLGVYYKF</sequence>
<evidence type="ECO:0000256" key="2">
    <source>
        <dbReference type="ARBA" id="ARBA00022729"/>
    </source>
</evidence>
<evidence type="ECO:0000256" key="4">
    <source>
        <dbReference type="ARBA" id="ARBA00022825"/>
    </source>
</evidence>
<dbReference type="Proteomes" id="UP000190868">
    <property type="component" value="Chromosome"/>
</dbReference>
<dbReference type="EMBL" id="CP017258">
    <property type="protein sequence ID" value="AQW87078.1"/>
    <property type="molecule type" value="Genomic_DNA"/>
</dbReference>
<dbReference type="GO" id="GO:0006508">
    <property type="term" value="P:proteolysis"/>
    <property type="evidence" value="ECO:0007669"/>
    <property type="project" value="UniProtKB-KW"/>
</dbReference>
<accession>A0A1S6U5M9</accession>
<evidence type="ECO:0000259" key="5">
    <source>
        <dbReference type="PROSITE" id="PS51208"/>
    </source>
</evidence>
<gene>
    <name evidence="6" type="ORF">CPIN18021_0226</name>
</gene>
<reference evidence="7" key="1">
    <citation type="submission" date="2016-09" db="EMBL/GenBank/DDBJ databases">
        <title>Comparative genomics of the Campylobacter concisus group.</title>
        <authorList>
            <person name="Miller W.G."/>
            <person name="Yee E."/>
            <person name="Chapman M.H."/>
            <person name="Huynh S."/>
            <person name="Bono J.L."/>
            <person name="On S.L.W."/>
            <person name="StLeger J."/>
            <person name="Foster G."/>
            <person name="Parker C.T."/>
        </authorList>
    </citation>
    <scope>NUCLEOTIDE SEQUENCE [LARGE SCALE GENOMIC DNA]</scope>
    <source>
        <strain evidence="7">RM18021</strain>
    </source>
</reference>
<feature type="domain" description="Autotransporter" evidence="5">
    <location>
        <begin position="758"/>
        <end position="1026"/>
    </location>
</feature>
<dbReference type="AlphaFoldDB" id="A0A1S6U5M9"/>
<keyword evidence="4" id="KW-0720">Serine protease</keyword>
<dbReference type="InterPro" id="IPR000209">
    <property type="entry name" value="Peptidase_S8/S53_dom"/>
</dbReference>